<dbReference type="CDD" id="cd00156">
    <property type="entry name" value="REC"/>
    <property type="match status" value="1"/>
</dbReference>
<dbReference type="PANTHER" id="PTHR44591">
    <property type="entry name" value="STRESS RESPONSE REGULATOR PROTEIN 1"/>
    <property type="match status" value="1"/>
</dbReference>
<keyword evidence="2" id="KW-0597">Phosphoprotein</keyword>
<dbReference type="InterPro" id="IPR050595">
    <property type="entry name" value="Bact_response_regulator"/>
</dbReference>
<dbReference type="Pfam" id="PF00072">
    <property type="entry name" value="Response_reg"/>
    <property type="match status" value="1"/>
</dbReference>
<dbReference type="InterPro" id="IPR001789">
    <property type="entry name" value="Sig_transdc_resp-reg_receiver"/>
</dbReference>
<dbReference type="Proteomes" id="UP000614200">
    <property type="component" value="Unassembled WGS sequence"/>
</dbReference>
<dbReference type="EMBL" id="JADKNH010000027">
    <property type="protein sequence ID" value="MBF4695997.1"/>
    <property type="molecule type" value="Genomic_DNA"/>
</dbReference>
<evidence type="ECO:0000256" key="4">
    <source>
        <dbReference type="PROSITE-ProRule" id="PRU00169"/>
    </source>
</evidence>
<protein>
    <recommendedName>
        <fullName evidence="1">Stage 0 sporulation protein A homolog</fullName>
    </recommendedName>
</protein>
<gene>
    <name evidence="6" type="ORF">ISU02_23100</name>
</gene>
<comment type="caution">
    <text evidence="4">Lacks conserved residue(s) required for the propagation of feature annotation.</text>
</comment>
<accession>A0ABR9ZZW9</accession>
<evidence type="ECO:0000313" key="7">
    <source>
        <dbReference type="Proteomes" id="UP000614200"/>
    </source>
</evidence>
<comment type="function">
    <text evidence="3">May play the central regulatory role in sporulation. It may be an element of the effector pathway responsible for the activation of sporulation genes in response to nutritional stress. Spo0A may act in concert with spo0H (a sigma factor) to control the expression of some genes that are critical to the sporulation process.</text>
</comment>
<dbReference type="InterPro" id="IPR011006">
    <property type="entry name" value="CheY-like_superfamily"/>
</dbReference>
<feature type="domain" description="Response regulatory" evidence="5">
    <location>
        <begin position="2"/>
        <end position="117"/>
    </location>
</feature>
<name>A0ABR9ZZW9_9FIRM</name>
<dbReference type="PANTHER" id="PTHR44591:SF3">
    <property type="entry name" value="RESPONSE REGULATORY DOMAIN-CONTAINING PROTEIN"/>
    <property type="match status" value="1"/>
</dbReference>
<comment type="caution">
    <text evidence="6">The sequence shown here is derived from an EMBL/GenBank/DDBJ whole genome shotgun (WGS) entry which is preliminary data.</text>
</comment>
<evidence type="ECO:0000256" key="2">
    <source>
        <dbReference type="ARBA" id="ARBA00022553"/>
    </source>
</evidence>
<evidence type="ECO:0000313" key="6">
    <source>
        <dbReference type="EMBL" id="MBF4695997.1"/>
    </source>
</evidence>
<evidence type="ECO:0000256" key="1">
    <source>
        <dbReference type="ARBA" id="ARBA00018672"/>
    </source>
</evidence>
<dbReference type="Gene3D" id="3.40.50.2300">
    <property type="match status" value="1"/>
</dbReference>
<sequence>MRILHFEYSDFFRRVVHDLVLRSGHAYFETKKGSDLFRILAHDEIDVIFTGMELSDMSGENLIQDLKESKFKSIPVVILTSSEVDNLNKRLKGLDFYDFILKENLNIDTLNNILDRIEDMLEAL</sequence>
<evidence type="ECO:0000259" key="5">
    <source>
        <dbReference type="PROSITE" id="PS50110"/>
    </source>
</evidence>
<dbReference type="RefSeq" id="WP_194704233.1">
    <property type="nucleotide sequence ID" value="NZ_JADKNH010000027.1"/>
</dbReference>
<keyword evidence="7" id="KW-1185">Reference proteome</keyword>
<organism evidence="6 7">
    <name type="scientific">Fusibacter ferrireducens</name>
    <dbReference type="NCBI Taxonomy" id="2785058"/>
    <lineage>
        <taxon>Bacteria</taxon>
        <taxon>Bacillati</taxon>
        <taxon>Bacillota</taxon>
        <taxon>Clostridia</taxon>
        <taxon>Eubacteriales</taxon>
        <taxon>Eubacteriales Family XII. Incertae Sedis</taxon>
        <taxon>Fusibacter</taxon>
    </lineage>
</organism>
<evidence type="ECO:0000256" key="3">
    <source>
        <dbReference type="ARBA" id="ARBA00024867"/>
    </source>
</evidence>
<dbReference type="SUPFAM" id="SSF52172">
    <property type="entry name" value="CheY-like"/>
    <property type="match status" value="1"/>
</dbReference>
<dbReference type="PROSITE" id="PS50110">
    <property type="entry name" value="RESPONSE_REGULATORY"/>
    <property type="match status" value="1"/>
</dbReference>
<reference evidence="6 7" key="1">
    <citation type="submission" date="2020-11" db="EMBL/GenBank/DDBJ databases">
        <title>Fusibacter basophilias sp. nov.</title>
        <authorList>
            <person name="Qiu D."/>
        </authorList>
    </citation>
    <scope>NUCLEOTIDE SEQUENCE [LARGE SCALE GENOMIC DNA]</scope>
    <source>
        <strain evidence="6 7">Q10-2</strain>
    </source>
</reference>
<proteinExistence type="predicted"/>